<gene>
    <name evidence="1" type="ORF">RRG08_043619</name>
</gene>
<sequence length="168" mass="18860">MAGADPGSSHHALKRLSFLFVYQSVRGLLPRASCHNNRLVVKLVSMLLIWLPSCGWEGGTALACLSIEPWLPYSLVLCFVSRQEREELYVEVPFRKGRQENEGRSFRLHCGSCKEKSSLAYGIMDFPDLLRNTMEWRSLGEGTKAGETRLAFPEDGAEVPASRRLSDL</sequence>
<comment type="caution">
    <text evidence="1">The sequence shown here is derived from an EMBL/GenBank/DDBJ whole genome shotgun (WGS) entry which is preliminary data.</text>
</comment>
<dbReference type="EMBL" id="JAWDGP010002612">
    <property type="protein sequence ID" value="KAK3781712.1"/>
    <property type="molecule type" value="Genomic_DNA"/>
</dbReference>
<name>A0AAE1DT39_9GAST</name>
<protein>
    <submittedName>
        <fullName evidence="1">Uncharacterized protein</fullName>
    </submittedName>
</protein>
<keyword evidence="2" id="KW-1185">Reference proteome</keyword>
<proteinExistence type="predicted"/>
<dbReference type="AlphaFoldDB" id="A0AAE1DT39"/>
<organism evidence="1 2">
    <name type="scientific">Elysia crispata</name>
    <name type="common">lettuce slug</name>
    <dbReference type="NCBI Taxonomy" id="231223"/>
    <lineage>
        <taxon>Eukaryota</taxon>
        <taxon>Metazoa</taxon>
        <taxon>Spiralia</taxon>
        <taxon>Lophotrochozoa</taxon>
        <taxon>Mollusca</taxon>
        <taxon>Gastropoda</taxon>
        <taxon>Heterobranchia</taxon>
        <taxon>Euthyneura</taxon>
        <taxon>Panpulmonata</taxon>
        <taxon>Sacoglossa</taxon>
        <taxon>Placobranchoidea</taxon>
        <taxon>Plakobranchidae</taxon>
        <taxon>Elysia</taxon>
    </lineage>
</organism>
<accession>A0AAE1DT39</accession>
<evidence type="ECO:0000313" key="2">
    <source>
        <dbReference type="Proteomes" id="UP001283361"/>
    </source>
</evidence>
<reference evidence="1" key="1">
    <citation type="journal article" date="2023" name="G3 (Bethesda)">
        <title>A reference genome for the long-term kleptoplast-retaining sea slug Elysia crispata morphotype clarki.</title>
        <authorList>
            <person name="Eastman K.E."/>
            <person name="Pendleton A.L."/>
            <person name="Shaikh M.A."/>
            <person name="Suttiyut T."/>
            <person name="Ogas R."/>
            <person name="Tomko P."/>
            <person name="Gavelis G."/>
            <person name="Widhalm J.R."/>
            <person name="Wisecaver J.H."/>
        </authorList>
    </citation>
    <scope>NUCLEOTIDE SEQUENCE</scope>
    <source>
        <strain evidence="1">ECLA1</strain>
    </source>
</reference>
<evidence type="ECO:0000313" key="1">
    <source>
        <dbReference type="EMBL" id="KAK3781712.1"/>
    </source>
</evidence>
<dbReference type="Proteomes" id="UP001283361">
    <property type="component" value="Unassembled WGS sequence"/>
</dbReference>